<dbReference type="PIRSF" id="PIRSF015617">
    <property type="entry name" value="Adensltrnsf_CobA"/>
    <property type="match status" value="1"/>
</dbReference>
<evidence type="ECO:0000256" key="2">
    <source>
        <dbReference type="ARBA" id="ARBA00007487"/>
    </source>
</evidence>
<keyword evidence="8" id="KW-0547">Nucleotide-binding</keyword>
<comment type="similarity">
    <text evidence="2 8">Belongs to the Cob(I)alamin adenosyltransferase family.</text>
</comment>
<evidence type="ECO:0000256" key="3">
    <source>
        <dbReference type="ARBA" id="ARBA00012454"/>
    </source>
</evidence>
<dbReference type="NCBIfam" id="TIGR00708">
    <property type="entry name" value="cobA"/>
    <property type="match status" value="1"/>
</dbReference>
<keyword evidence="8" id="KW-0963">Cytoplasm</keyword>
<evidence type="ECO:0000256" key="1">
    <source>
        <dbReference type="ARBA" id="ARBA00005121"/>
    </source>
</evidence>
<evidence type="ECO:0000256" key="5">
    <source>
        <dbReference type="ARBA" id="ARBA00024929"/>
    </source>
</evidence>
<name>A0ABV6BDN0_9GAMM</name>
<comment type="caution">
    <text evidence="10">The sequence shown here is derived from an EMBL/GenBank/DDBJ whole genome shotgun (WGS) entry which is preliminary data.</text>
</comment>
<accession>A0ABV6BDN0</accession>
<comment type="function">
    <text evidence="5 8">Required for both de novo synthesis of the corrin ring for the assimilation of exogenous corrinoids. Participates in the adenosylation of a variety of incomplete and complete corrinoids.</text>
</comment>
<gene>
    <name evidence="10" type="primary">cobO</name>
    <name evidence="10" type="ORF">ACFFJP_07575</name>
</gene>
<evidence type="ECO:0000256" key="7">
    <source>
        <dbReference type="ARBA" id="ARBA00048692"/>
    </source>
</evidence>
<evidence type="ECO:0000259" key="9">
    <source>
        <dbReference type="Pfam" id="PF12557"/>
    </source>
</evidence>
<proteinExistence type="inferred from homology"/>
<dbReference type="EC" id="2.5.1.17" evidence="3 8"/>
<dbReference type="Pfam" id="PF12557">
    <property type="entry name" value="Co_AT_N"/>
    <property type="match status" value="1"/>
</dbReference>
<dbReference type="RefSeq" id="WP_377242061.1">
    <property type="nucleotide sequence ID" value="NZ_JBHLXP010000001.1"/>
</dbReference>
<dbReference type="EMBL" id="JBHLXP010000001">
    <property type="protein sequence ID" value="MFC0048148.1"/>
    <property type="molecule type" value="Genomic_DNA"/>
</dbReference>
<dbReference type="NCBIfam" id="NF004637">
    <property type="entry name" value="PRK05986.1"/>
    <property type="match status" value="1"/>
</dbReference>
<evidence type="ECO:0000256" key="6">
    <source>
        <dbReference type="ARBA" id="ARBA00048555"/>
    </source>
</evidence>
<organism evidence="10 11">
    <name type="scientific">Rheinheimera tilapiae</name>
    <dbReference type="NCBI Taxonomy" id="875043"/>
    <lineage>
        <taxon>Bacteria</taxon>
        <taxon>Pseudomonadati</taxon>
        <taxon>Pseudomonadota</taxon>
        <taxon>Gammaproteobacteria</taxon>
        <taxon>Chromatiales</taxon>
        <taxon>Chromatiaceae</taxon>
        <taxon>Rheinheimera</taxon>
    </lineage>
</organism>
<sequence>MSNEVPVPEEKTGHQKRQQKLKEQVDARIASATIDKGLLLVITGNGKGKSTAGFGVVARATGHGQKAAVVQFIKGGWECGERNLLQQHGVPFAVMATGFTWDTQNRETDIAAAQQVWQQAKQFLLDPALNVVLLDELTYMVAYDYIALDDVLAALQNRPATQNVVITGRGCHRALLELADTVSEVQNIKHAFDSGVRAQQGVDW</sequence>
<dbReference type="CDD" id="cd00561">
    <property type="entry name" value="CobA_ACA"/>
    <property type="match status" value="1"/>
</dbReference>
<comment type="pathway">
    <text evidence="1 8">Cofactor biosynthesis; adenosylcobalamin biosynthesis; adenosylcobalamin from cob(II)yrinate a,c-diamide: step 2/7.</text>
</comment>
<dbReference type="InterPro" id="IPR025826">
    <property type="entry name" value="Co_AT_N_dom"/>
</dbReference>
<dbReference type="PANTHER" id="PTHR46638:SF1">
    <property type="entry name" value="CORRINOID ADENOSYLTRANSFERASE"/>
    <property type="match status" value="1"/>
</dbReference>
<dbReference type="Pfam" id="PF02572">
    <property type="entry name" value="CobA_CobO_BtuR"/>
    <property type="match status" value="1"/>
</dbReference>
<keyword evidence="4 8" id="KW-0627">Porphyrin biosynthesis</keyword>
<evidence type="ECO:0000313" key="10">
    <source>
        <dbReference type="EMBL" id="MFC0048148.1"/>
    </source>
</evidence>
<feature type="domain" description="Cob(I)alamin adenosyltransferase N-terminal" evidence="9">
    <location>
        <begin position="8"/>
        <end position="29"/>
    </location>
</feature>
<dbReference type="GO" id="GO:0008817">
    <property type="term" value="F:corrinoid adenosyltransferase activity"/>
    <property type="evidence" value="ECO:0007669"/>
    <property type="project" value="UniProtKB-EC"/>
</dbReference>
<dbReference type="PANTHER" id="PTHR46638">
    <property type="entry name" value="CORRINOID ADENOSYLTRANSFERASE"/>
    <property type="match status" value="1"/>
</dbReference>
<reference evidence="10 11" key="1">
    <citation type="submission" date="2024-09" db="EMBL/GenBank/DDBJ databases">
        <authorList>
            <person name="Sun Q."/>
            <person name="Mori K."/>
        </authorList>
    </citation>
    <scope>NUCLEOTIDE SEQUENCE [LARGE SCALE GENOMIC DNA]</scope>
    <source>
        <strain evidence="10 11">KCTC 23315</strain>
    </source>
</reference>
<dbReference type="SUPFAM" id="SSF52540">
    <property type="entry name" value="P-loop containing nucleoside triphosphate hydrolases"/>
    <property type="match status" value="1"/>
</dbReference>
<comment type="catalytic activity">
    <reaction evidence="6 8">
        <text>2 cob(II)yrinate a,c diamide + reduced [electron-transfer flavoprotein] + 2 ATP = 2 adenosylcob(III)yrinate a,c-diamide + 2 triphosphate + oxidized [electron-transfer flavoprotein] + 3 H(+)</text>
        <dbReference type="Rhea" id="RHEA:11528"/>
        <dbReference type="Rhea" id="RHEA-COMP:10685"/>
        <dbReference type="Rhea" id="RHEA-COMP:10686"/>
        <dbReference type="ChEBI" id="CHEBI:15378"/>
        <dbReference type="ChEBI" id="CHEBI:18036"/>
        <dbReference type="ChEBI" id="CHEBI:30616"/>
        <dbReference type="ChEBI" id="CHEBI:57692"/>
        <dbReference type="ChEBI" id="CHEBI:58307"/>
        <dbReference type="ChEBI" id="CHEBI:58503"/>
        <dbReference type="ChEBI" id="CHEBI:58537"/>
        <dbReference type="EC" id="2.5.1.17"/>
    </reaction>
</comment>
<comment type="catalytic activity">
    <reaction evidence="7 8">
        <text>2 cob(II)alamin + reduced [electron-transfer flavoprotein] + 2 ATP = 2 adenosylcob(III)alamin + 2 triphosphate + oxidized [electron-transfer flavoprotein] + 3 H(+)</text>
        <dbReference type="Rhea" id="RHEA:28671"/>
        <dbReference type="Rhea" id="RHEA-COMP:10685"/>
        <dbReference type="Rhea" id="RHEA-COMP:10686"/>
        <dbReference type="ChEBI" id="CHEBI:15378"/>
        <dbReference type="ChEBI" id="CHEBI:16304"/>
        <dbReference type="ChEBI" id="CHEBI:18036"/>
        <dbReference type="ChEBI" id="CHEBI:18408"/>
        <dbReference type="ChEBI" id="CHEBI:30616"/>
        <dbReference type="ChEBI" id="CHEBI:57692"/>
        <dbReference type="ChEBI" id="CHEBI:58307"/>
        <dbReference type="EC" id="2.5.1.17"/>
    </reaction>
</comment>
<keyword evidence="11" id="KW-1185">Reference proteome</keyword>
<keyword evidence="8" id="KW-0169">Cobalamin biosynthesis</keyword>
<evidence type="ECO:0000256" key="4">
    <source>
        <dbReference type="ARBA" id="ARBA00023244"/>
    </source>
</evidence>
<keyword evidence="8" id="KW-0067">ATP-binding</keyword>
<evidence type="ECO:0000256" key="8">
    <source>
        <dbReference type="PIRNR" id="PIRNR015617"/>
    </source>
</evidence>
<keyword evidence="8 10" id="KW-0808">Transferase</keyword>
<dbReference type="Gene3D" id="3.40.50.300">
    <property type="entry name" value="P-loop containing nucleotide triphosphate hydrolases"/>
    <property type="match status" value="1"/>
</dbReference>
<dbReference type="InterPro" id="IPR003724">
    <property type="entry name" value="CblAdoTrfase_CobA"/>
</dbReference>
<dbReference type="InterPro" id="IPR027417">
    <property type="entry name" value="P-loop_NTPase"/>
</dbReference>
<protein>
    <recommendedName>
        <fullName evidence="3 8">Corrinoid adenosyltransferase</fullName>
        <ecNumber evidence="3 8">2.5.1.17</ecNumber>
    </recommendedName>
    <alternativeName>
        <fullName evidence="8">Cob(II)alamin adenosyltransferase</fullName>
    </alternativeName>
    <alternativeName>
        <fullName evidence="8">Cob(II)yrinic acid a,c-diamide adenosyltransferase</fullName>
    </alternativeName>
</protein>
<evidence type="ECO:0000313" key="11">
    <source>
        <dbReference type="Proteomes" id="UP001589813"/>
    </source>
</evidence>
<dbReference type="Proteomes" id="UP001589813">
    <property type="component" value="Unassembled WGS sequence"/>
</dbReference>
<comment type="subcellular location">
    <subcellularLocation>
        <location evidence="8">Cytoplasm</location>
    </subcellularLocation>
</comment>